<comment type="similarity">
    <text evidence="1 7">Belongs to the endoribonuclease YbeY family.</text>
</comment>
<dbReference type="GO" id="GO:0004521">
    <property type="term" value="F:RNA endonuclease activity"/>
    <property type="evidence" value="ECO:0007669"/>
    <property type="project" value="UniProtKB-UniRule"/>
</dbReference>
<comment type="cofactor">
    <cofactor evidence="7">
        <name>Zn(2+)</name>
        <dbReference type="ChEBI" id="CHEBI:29105"/>
    </cofactor>
    <text evidence="7">Binds 1 zinc ion.</text>
</comment>
<dbReference type="OrthoDB" id="9807740at2"/>
<accession>A0A501WL25</accession>
<dbReference type="InterPro" id="IPR002036">
    <property type="entry name" value="YbeY"/>
</dbReference>
<proteinExistence type="inferred from homology"/>
<dbReference type="Gene3D" id="3.40.390.30">
    <property type="entry name" value="Metalloproteases ('zincins'), catalytic domain"/>
    <property type="match status" value="1"/>
</dbReference>
<keyword evidence="7" id="KW-0963">Cytoplasm</keyword>
<evidence type="ECO:0000256" key="4">
    <source>
        <dbReference type="ARBA" id="ARBA00022759"/>
    </source>
</evidence>
<keyword evidence="9" id="KW-1185">Reference proteome</keyword>
<keyword evidence="2 7" id="KW-0540">Nuclease</keyword>
<dbReference type="GO" id="GO:0006364">
    <property type="term" value="P:rRNA processing"/>
    <property type="evidence" value="ECO:0007669"/>
    <property type="project" value="UniProtKB-UniRule"/>
</dbReference>
<dbReference type="RefSeq" id="WP_140454493.1">
    <property type="nucleotide sequence ID" value="NZ_VFRP01000011.1"/>
</dbReference>
<evidence type="ECO:0000313" key="8">
    <source>
        <dbReference type="EMBL" id="TPE50209.1"/>
    </source>
</evidence>
<keyword evidence="5 7" id="KW-0378">Hydrolase</keyword>
<evidence type="ECO:0000256" key="2">
    <source>
        <dbReference type="ARBA" id="ARBA00022722"/>
    </source>
</evidence>
<feature type="binding site" evidence="7">
    <location>
        <position position="133"/>
    </location>
    <ligand>
        <name>Zn(2+)</name>
        <dbReference type="ChEBI" id="CHEBI:29105"/>
        <note>catalytic</note>
    </ligand>
</feature>
<evidence type="ECO:0000256" key="5">
    <source>
        <dbReference type="ARBA" id="ARBA00022801"/>
    </source>
</evidence>
<dbReference type="GO" id="GO:0004222">
    <property type="term" value="F:metalloendopeptidase activity"/>
    <property type="evidence" value="ECO:0007669"/>
    <property type="project" value="InterPro"/>
</dbReference>
<comment type="subcellular location">
    <subcellularLocation>
        <location evidence="7">Cytoplasm</location>
    </subcellularLocation>
</comment>
<protein>
    <recommendedName>
        <fullName evidence="7">Endoribonuclease YbeY</fullName>
        <ecNumber evidence="7">3.1.-.-</ecNumber>
    </recommendedName>
</protein>
<sequence>MTETGGEAPLVDLVIEEPRWEALGLGPLAEAAARRALEAAGLDPAAHELSLLACDDARIAELNADFRGKPKPTNVLSWPAFEGEVPAPDPEDPEPLFLGDLALAYETCAREAEAGGISLADHATHLVVHGILHLLGYDHEMEDEADAMESFETKILASLGVADPYSH</sequence>
<feature type="binding site" evidence="7">
    <location>
        <position position="139"/>
    </location>
    <ligand>
        <name>Zn(2+)</name>
        <dbReference type="ChEBI" id="CHEBI:29105"/>
        <note>catalytic</note>
    </ligand>
</feature>
<gene>
    <name evidence="7 8" type="primary">ybeY</name>
    <name evidence="8" type="ORF">FJM51_12555</name>
</gene>
<keyword evidence="6 7" id="KW-0862">Zinc</keyword>
<comment type="caution">
    <text evidence="8">The sequence shown here is derived from an EMBL/GenBank/DDBJ whole genome shotgun (WGS) entry which is preliminary data.</text>
</comment>
<reference evidence="8 9" key="1">
    <citation type="submission" date="2019-06" db="EMBL/GenBank/DDBJ databases">
        <title>A novel bacterium of genus Amaricoccus, isolated from marine sediment.</title>
        <authorList>
            <person name="Huang H."/>
            <person name="Mo K."/>
            <person name="Hu Y."/>
        </authorList>
    </citation>
    <scope>NUCLEOTIDE SEQUENCE [LARGE SCALE GENOMIC DNA]</scope>
    <source>
        <strain evidence="8 9">HB172011</strain>
    </source>
</reference>
<evidence type="ECO:0000313" key="9">
    <source>
        <dbReference type="Proteomes" id="UP000319255"/>
    </source>
</evidence>
<dbReference type="EMBL" id="VFRP01000011">
    <property type="protein sequence ID" value="TPE50209.1"/>
    <property type="molecule type" value="Genomic_DNA"/>
</dbReference>
<dbReference type="EC" id="3.1.-.-" evidence="7"/>
<dbReference type="HAMAP" id="MF_00009">
    <property type="entry name" value="Endoribonucl_YbeY"/>
    <property type="match status" value="1"/>
</dbReference>
<evidence type="ECO:0000256" key="6">
    <source>
        <dbReference type="ARBA" id="ARBA00022833"/>
    </source>
</evidence>
<evidence type="ECO:0000256" key="3">
    <source>
        <dbReference type="ARBA" id="ARBA00022723"/>
    </source>
</evidence>
<feature type="binding site" evidence="7">
    <location>
        <position position="129"/>
    </location>
    <ligand>
        <name>Zn(2+)</name>
        <dbReference type="ChEBI" id="CHEBI:29105"/>
        <note>catalytic</note>
    </ligand>
</feature>
<dbReference type="InterPro" id="IPR020549">
    <property type="entry name" value="YbeY_CS"/>
</dbReference>
<dbReference type="InterPro" id="IPR023091">
    <property type="entry name" value="MetalPrtase_cat_dom_sf_prd"/>
</dbReference>
<dbReference type="PROSITE" id="PS01306">
    <property type="entry name" value="UPF0054"/>
    <property type="match status" value="1"/>
</dbReference>
<organism evidence="8 9">
    <name type="scientific">Amaricoccus solimangrovi</name>
    <dbReference type="NCBI Taxonomy" id="2589815"/>
    <lineage>
        <taxon>Bacteria</taxon>
        <taxon>Pseudomonadati</taxon>
        <taxon>Pseudomonadota</taxon>
        <taxon>Alphaproteobacteria</taxon>
        <taxon>Rhodobacterales</taxon>
        <taxon>Paracoccaceae</taxon>
        <taxon>Amaricoccus</taxon>
    </lineage>
</organism>
<dbReference type="Pfam" id="PF02130">
    <property type="entry name" value="YbeY"/>
    <property type="match status" value="1"/>
</dbReference>
<name>A0A501WL25_9RHOB</name>
<dbReference type="Proteomes" id="UP000319255">
    <property type="component" value="Unassembled WGS sequence"/>
</dbReference>
<evidence type="ECO:0000256" key="1">
    <source>
        <dbReference type="ARBA" id="ARBA00010875"/>
    </source>
</evidence>
<keyword evidence="4 7" id="KW-0255">Endonuclease</keyword>
<dbReference type="PANTHER" id="PTHR46986">
    <property type="entry name" value="ENDORIBONUCLEASE YBEY, CHLOROPLASTIC"/>
    <property type="match status" value="1"/>
</dbReference>
<keyword evidence="3 7" id="KW-0479">Metal-binding</keyword>
<dbReference type="PANTHER" id="PTHR46986:SF1">
    <property type="entry name" value="ENDORIBONUCLEASE YBEY, CHLOROPLASTIC"/>
    <property type="match status" value="1"/>
</dbReference>
<dbReference type="AlphaFoldDB" id="A0A501WL25"/>
<dbReference type="GO" id="GO:0005737">
    <property type="term" value="C:cytoplasm"/>
    <property type="evidence" value="ECO:0007669"/>
    <property type="project" value="UniProtKB-SubCell"/>
</dbReference>
<dbReference type="NCBIfam" id="TIGR00043">
    <property type="entry name" value="rRNA maturation RNase YbeY"/>
    <property type="match status" value="1"/>
</dbReference>
<keyword evidence="7" id="KW-0690">Ribosome biogenesis</keyword>
<dbReference type="GO" id="GO:0008270">
    <property type="term" value="F:zinc ion binding"/>
    <property type="evidence" value="ECO:0007669"/>
    <property type="project" value="UniProtKB-UniRule"/>
</dbReference>
<dbReference type="SUPFAM" id="SSF55486">
    <property type="entry name" value="Metalloproteases ('zincins'), catalytic domain"/>
    <property type="match status" value="1"/>
</dbReference>
<comment type="function">
    <text evidence="7">Single strand-specific metallo-endoribonuclease involved in late-stage 70S ribosome quality control and in maturation of the 3' terminus of the 16S rRNA.</text>
</comment>
<evidence type="ECO:0000256" key="7">
    <source>
        <dbReference type="HAMAP-Rule" id="MF_00009"/>
    </source>
</evidence>
<keyword evidence="7" id="KW-0698">rRNA processing</keyword>